<protein>
    <submittedName>
        <fullName evidence="1">Uncharacterized protein</fullName>
    </submittedName>
</protein>
<name>A0ABR2WJ02_9FUNG</name>
<gene>
    <name evidence="1" type="ORF">K7432_013582</name>
</gene>
<reference evidence="1 2" key="1">
    <citation type="submission" date="2023-04" db="EMBL/GenBank/DDBJ databases">
        <title>Genome of Basidiobolus ranarum AG-B5.</title>
        <authorList>
            <person name="Stajich J.E."/>
            <person name="Carter-House D."/>
            <person name="Gryganskyi A."/>
        </authorList>
    </citation>
    <scope>NUCLEOTIDE SEQUENCE [LARGE SCALE GENOMIC DNA]</scope>
    <source>
        <strain evidence="1 2">AG-B5</strain>
    </source>
</reference>
<organism evidence="1 2">
    <name type="scientific">Basidiobolus ranarum</name>
    <dbReference type="NCBI Taxonomy" id="34480"/>
    <lineage>
        <taxon>Eukaryota</taxon>
        <taxon>Fungi</taxon>
        <taxon>Fungi incertae sedis</taxon>
        <taxon>Zoopagomycota</taxon>
        <taxon>Entomophthoromycotina</taxon>
        <taxon>Basidiobolomycetes</taxon>
        <taxon>Basidiobolales</taxon>
        <taxon>Basidiobolaceae</taxon>
        <taxon>Basidiobolus</taxon>
    </lineage>
</organism>
<comment type="caution">
    <text evidence="1">The sequence shown here is derived from an EMBL/GenBank/DDBJ whole genome shotgun (WGS) entry which is preliminary data.</text>
</comment>
<keyword evidence="2" id="KW-1185">Reference proteome</keyword>
<evidence type="ECO:0000313" key="2">
    <source>
        <dbReference type="Proteomes" id="UP001479436"/>
    </source>
</evidence>
<evidence type="ECO:0000313" key="1">
    <source>
        <dbReference type="EMBL" id="KAK9761490.1"/>
    </source>
</evidence>
<proteinExistence type="predicted"/>
<dbReference type="EMBL" id="JASJQH010001367">
    <property type="protein sequence ID" value="KAK9761490.1"/>
    <property type="molecule type" value="Genomic_DNA"/>
</dbReference>
<dbReference type="Proteomes" id="UP001479436">
    <property type="component" value="Unassembled WGS sequence"/>
</dbReference>
<accession>A0ABR2WJ02</accession>
<sequence>MAGMDPIHDLKAFGLDKKSVCNPTYLAANLFVALPLVADCLYMTFDETERFPDFGYDVLSVELHLNYNVGLKDMTSYWKSADLESLVFSILKMLPPGSTTTKELVEPLKDLLAMAEKGTFVHYLSQVTLKRLKKNLLFLSEKAVQSLKKSIVRKTLRNNIIVRPPVLRSNDAPHMHQKIQQAITTRKLGLYSSGQLLFKEQVGECAMRLSNLSDVKKAIVREGLCTANSYGLFILQIATLEYEQRVRTQVPFSSIPYEYLLACQRLFHDSWIDELIALKISRMMKGQVSMMGKRDAFLLLDDPTYNPFDGIFRSIVKKINSSGK</sequence>